<dbReference type="InterPro" id="IPR036291">
    <property type="entry name" value="NAD(P)-bd_dom_sf"/>
</dbReference>
<dbReference type="Proteomes" id="UP001621706">
    <property type="component" value="Unassembled WGS sequence"/>
</dbReference>
<dbReference type="Pfam" id="PF01370">
    <property type="entry name" value="Epimerase"/>
    <property type="match status" value="1"/>
</dbReference>
<dbReference type="CDD" id="cd08946">
    <property type="entry name" value="SDR_e"/>
    <property type="match status" value="1"/>
</dbReference>
<gene>
    <name evidence="3" type="ORF">V3I07_06720</name>
</gene>
<dbReference type="Gene3D" id="3.40.50.720">
    <property type="entry name" value="NAD(P)-binding Rossmann-like Domain"/>
    <property type="match status" value="1"/>
</dbReference>
<comment type="similarity">
    <text evidence="1">Belongs to the NAD(P)-dependent epimerase/dehydratase family.</text>
</comment>
<comment type="caution">
    <text evidence="3">The sequence shown here is derived from an EMBL/GenBank/DDBJ whole genome shotgun (WGS) entry which is preliminary data.</text>
</comment>
<evidence type="ECO:0000256" key="1">
    <source>
        <dbReference type="ARBA" id="ARBA00007637"/>
    </source>
</evidence>
<accession>A0ABW8P7R7</accession>
<dbReference type="EMBL" id="JAZGZP010000008">
    <property type="protein sequence ID" value="MFK7000584.1"/>
    <property type="molecule type" value="Genomic_DNA"/>
</dbReference>
<dbReference type="InterPro" id="IPR001509">
    <property type="entry name" value="Epimerase_deHydtase"/>
</dbReference>
<dbReference type="SUPFAM" id="SSF51735">
    <property type="entry name" value="NAD(P)-binding Rossmann-fold domains"/>
    <property type="match status" value="1"/>
</dbReference>
<keyword evidence="4" id="KW-1185">Reference proteome</keyword>
<dbReference type="RefSeq" id="WP_088398155.1">
    <property type="nucleotide sequence ID" value="NZ_JAZGZP010000008.1"/>
</dbReference>
<sequence length="295" mass="33411">MKILLFGGCGFLGEAIVDIFKKNGLEIFTASRNVKCNFQIDISNSEDFLKLPLDYFDVVINAATVLPGGNFLDSNYLDKLYKANILGTQNLCNWINLNSKVIRILNCSTLVVVDRPWNELIDEKSKTYPLGNHVLYSSSKLLQELLITTFCNSKNLDYVHLRFSSIYGEKMDKSGILYNLFQQALSTKTIKITNGLKNSFDFLHVNDAASSIFNILKSNFRGICNFASGEEIALIDLATKIAKLFDFEVTIQNEEQEGFQNNFSKVDNTILKKYIDTSNFISLDKGLLQLEKVWK</sequence>
<feature type="domain" description="NAD-dependent epimerase/dehydratase" evidence="2">
    <location>
        <begin position="3"/>
        <end position="218"/>
    </location>
</feature>
<reference evidence="3 4" key="1">
    <citation type="submission" date="2024-02" db="EMBL/GenBank/DDBJ databases">
        <title>Comparative Genomic Analysis of Flavobacterium Species Causing Columnaris Disease of Freshwater Fish in Thailand: Insights into Virulence and Resistance Mechanisms.</title>
        <authorList>
            <person name="Nguyen D."/>
            <person name="Chokmangmeepisarn P."/>
            <person name="Khianchaikhan K."/>
            <person name="Morishita M."/>
            <person name="Bunnoy A."/>
            <person name="Rodkhum C."/>
        </authorList>
    </citation>
    <scope>NUCLEOTIDE SEQUENCE [LARGE SCALE GENOMIC DNA]</scope>
    <source>
        <strain evidence="3 4">CNRT2201</strain>
    </source>
</reference>
<evidence type="ECO:0000313" key="4">
    <source>
        <dbReference type="Proteomes" id="UP001621706"/>
    </source>
</evidence>
<evidence type="ECO:0000313" key="3">
    <source>
        <dbReference type="EMBL" id="MFK7000584.1"/>
    </source>
</evidence>
<protein>
    <submittedName>
        <fullName evidence="3">NAD(P)-dependent oxidoreductase</fullName>
    </submittedName>
</protein>
<proteinExistence type="inferred from homology"/>
<evidence type="ECO:0000259" key="2">
    <source>
        <dbReference type="Pfam" id="PF01370"/>
    </source>
</evidence>
<organism evidence="3 4">
    <name type="scientific">Flavobacterium oreochromis</name>
    <dbReference type="NCBI Taxonomy" id="2906078"/>
    <lineage>
        <taxon>Bacteria</taxon>
        <taxon>Pseudomonadati</taxon>
        <taxon>Bacteroidota</taxon>
        <taxon>Flavobacteriia</taxon>
        <taxon>Flavobacteriales</taxon>
        <taxon>Flavobacteriaceae</taxon>
        <taxon>Flavobacterium</taxon>
    </lineage>
</organism>
<dbReference type="PANTHER" id="PTHR43000">
    <property type="entry name" value="DTDP-D-GLUCOSE 4,6-DEHYDRATASE-RELATED"/>
    <property type="match status" value="1"/>
</dbReference>
<name>A0ABW8P7R7_9FLAO</name>